<dbReference type="GO" id="GO:0003677">
    <property type="term" value="F:DNA binding"/>
    <property type="evidence" value="ECO:0007669"/>
    <property type="project" value="UniProtKB-KW"/>
</dbReference>
<feature type="domain" description="HTH arsR-type" evidence="4">
    <location>
        <begin position="1"/>
        <end position="90"/>
    </location>
</feature>
<dbReference type="InterPro" id="IPR001845">
    <property type="entry name" value="HTH_ArsR_DNA-bd_dom"/>
</dbReference>
<keyword evidence="6" id="KW-1185">Reference proteome</keyword>
<dbReference type="CDD" id="cd00090">
    <property type="entry name" value="HTH_ARSR"/>
    <property type="match status" value="1"/>
</dbReference>
<dbReference type="EMBL" id="CP073355">
    <property type="protein sequence ID" value="URA11042.1"/>
    <property type="molecule type" value="Genomic_DNA"/>
</dbReference>
<evidence type="ECO:0000256" key="2">
    <source>
        <dbReference type="ARBA" id="ARBA00023125"/>
    </source>
</evidence>
<dbReference type="GO" id="GO:0003700">
    <property type="term" value="F:DNA-binding transcription factor activity"/>
    <property type="evidence" value="ECO:0007669"/>
    <property type="project" value="InterPro"/>
</dbReference>
<dbReference type="PANTHER" id="PTHR43132:SF6">
    <property type="entry name" value="HTH-TYPE TRANSCRIPTIONAL REPRESSOR CZRA"/>
    <property type="match status" value="1"/>
</dbReference>
<reference evidence="5" key="2">
    <citation type="submission" date="2022-06" db="EMBL/GenBank/DDBJ databases">
        <title>Thermospira aquatica gen. nov., sp. nov.</title>
        <authorList>
            <person name="Ben Ali Gam Z."/>
            <person name="Labat M."/>
        </authorList>
    </citation>
    <scope>NUCLEOTIDE SEQUENCE</scope>
    <source>
        <strain evidence="5">F1F22</strain>
    </source>
</reference>
<keyword evidence="2" id="KW-0238">DNA-binding</keyword>
<evidence type="ECO:0000259" key="4">
    <source>
        <dbReference type="PROSITE" id="PS50987"/>
    </source>
</evidence>
<dbReference type="InterPro" id="IPR036388">
    <property type="entry name" value="WH-like_DNA-bd_sf"/>
</dbReference>
<evidence type="ECO:0000256" key="1">
    <source>
        <dbReference type="ARBA" id="ARBA00023015"/>
    </source>
</evidence>
<dbReference type="Gene3D" id="1.10.10.10">
    <property type="entry name" value="Winged helix-like DNA-binding domain superfamily/Winged helix DNA-binding domain"/>
    <property type="match status" value="1"/>
</dbReference>
<dbReference type="NCBIfam" id="NF033788">
    <property type="entry name" value="HTH_metalloreg"/>
    <property type="match status" value="1"/>
</dbReference>
<dbReference type="Proteomes" id="UP001056539">
    <property type="component" value="Chromosome"/>
</dbReference>
<dbReference type="PRINTS" id="PR00778">
    <property type="entry name" value="HTHARSR"/>
</dbReference>
<dbReference type="KEGG" id="taqu:KDW03_04365"/>
<evidence type="ECO:0000313" key="6">
    <source>
        <dbReference type="Proteomes" id="UP001056539"/>
    </source>
</evidence>
<reference evidence="5" key="1">
    <citation type="submission" date="2021-04" db="EMBL/GenBank/DDBJ databases">
        <authorList>
            <person name="Postec A."/>
        </authorList>
    </citation>
    <scope>NUCLEOTIDE SEQUENCE</scope>
    <source>
        <strain evidence="5">F1F22</strain>
    </source>
</reference>
<keyword evidence="3" id="KW-0804">Transcription</keyword>
<dbReference type="SMART" id="SM00418">
    <property type="entry name" value="HTH_ARSR"/>
    <property type="match status" value="1"/>
</dbReference>
<proteinExistence type="predicted"/>
<dbReference type="AlphaFoldDB" id="A0AAX3BFH9"/>
<gene>
    <name evidence="5" type="ORF">KDW03_04365</name>
</gene>
<dbReference type="SUPFAM" id="SSF46785">
    <property type="entry name" value="Winged helix' DNA-binding domain"/>
    <property type="match status" value="1"/>
</dbReference>
<dbReference type="Pfam" id="PF01022">
    <property type="entry name" value="HTH_5"/>
    <property type="match status" value="1"/>
</dbReference>
<evidence type="ECO:0000256" key="3">
    <source>
        <dbReference type="ARBA" id="ARBA00023163"/>
    </source>
</evidence>
<dbReference type="RefSeq" id="WP_271436175.1">
    <property type="nucleotide sequence ID" value="NZ_CP073355.1"/>
</dbReference>
<organism evidence="5 6">
    <name type="scientific">Thermospira aquatica</name>
    <dbReference type="NCBI Taxonomy" id="2828656"/>
    <lineage>
        <taxon>Bacteria</taxon>
        <taxon>Pseudomonadati</taxon>
        <taxon>Spirochaetota</taxon>
        <taxon>Spirochaetia</taxon>
        <taxon>Brevinematales</taxon>
        <taxon>Thermospiraceae</taxon>
        <taxon>Thermospira</taxon>
    </lineage>
</organism>
<sequence>MVEKFRVLGDETRLRIVKLLQQTPWLYVCDIVAVLEQPFYAISRHLKELRHIGLVMEQKEGRFIRYSLGKSVSPSDEKLYELITTIENDQTLRDRDRLRKRLEIRLKNPEISCELVEE</sequence>
<accession>A0AAX3BFH9</accession>
<dbReference type="PANTHER" id="PTHR43132">
    <property type="entry name" value="ARSENICAL RESISTANCE OPERON REPRESSOR ARSR-RELATED"/>
    <property type="match status" value="1"/>
</dbReference>
<name>A0AAX3BFH9_9SPIR</name>
<dbReference type="PROSITE" id="PS50987">
    <property type="entry name" value="HTH_ARSR_2"/>
    <property type="match status" value="1"/>
</dbReference>
<evidence type="ECO:0000313" key="5">
    <source>
        <dbReference type="EMBL" id="URA11042.1"/>
    </source>
</evidence>
<protein>
    <submittedName>
        <fullName evidence="5">Metalloregulator ArsR/SmtB family transcription factor</fullName>
    </submittedName>
</protein>
<dbReference type="InterPro" id="IPR036390">
    <property type="entry name" value="WH_DNA-bd_sf"/>
</dbReference>
<dbReference type="InterPro" id="IPR051011">
    <property type="entry name" value="Metal_resp_trans_reg"/>
</dbReference>
<keyword evidence="1" id="KW-0805">Transcription regulation</keyword>
<dbReference type="InterPro" id="IPR011991">
    <property type="entry name" value="ArsR-like_HTH"/>
</dbReference>